<evidence type="ECO:0000256" key="2">
    <source>
        <dbReference type="ARBA" id="ARBA00009026"/>
    </source>
</evidence>
<dbReference type="Gene3D" id="3.40.50.150">
    <property type="entry name" value="Vaccinia Virus protein VP39"/>
    <property type="match status" value="1"/>
</dbReference>
<comment type="caution">
    <text evidence="14">The sequence shown here is derived from an EMBL/GenBank/DDBJ whole genome shotgun (WGS) entry which is preliminary data.</text>
</comment>
<keyword evidence="8" id="KW-0460">Magnesium</keyword>
<keyword evidence="10" id="KW-0943">RNA-mediated gene silencing</keyword>
<evidence type="ECO:0000256" key="8">
    <source>
        <dbReference type="ARBA" id="ARBA00022842"/>
    </source>
</evidence>
<dbReference type="Gene3D" id="3.30.1610.20">
    <property type="entry name" value="Hen1, N-terminal domain"/>
    <property type="match status" value="1"/>
</dbReference>
<evidence type="ECO:0000256" key="4">
    <source>
        <dbReference type="ARBA" id="ARBA00022603"/>
    </source>
</evidence>
<dbReference type="SUPFAM" id="SSF53335">
    <property type="entry name" value="S-adenosyl-L-methionine-dependent methyltransferases"/>
    <property type="match status" value="1"/>
</dbReference>
<dbReference type="InterPro" id="IPR024740">
    <property type="entry name" value="Hen1_N"/>
</dbReference>
<dbReference type="EMBL" id="JBHSEC010000005">
    <property type="protein sequence ID" value="MFC4409779.1"/>
    <property type="molecule type" value="Genomic_DNA"/>
</dbReference>
<dbReference type="Proteomes" id="UP001595817">
    <property type="component" value="Unassembled WGS sequence"/>
</dbReference>
<comment type="similarity">
    <text evidence="2">Belongs to the methyltransferase superfamily. HEN1 family.</text>
</comment>
<dbReference type="InterPro" id="IPR029063">
    <property type="entry name" value="SAM-dependent_MTases_sf"/>
</dbReference>
<evidence type="ECO:0000256" key="10">
    <source>
        <dbReference type="ARBA" id="ARBA00023158"/>
    </source>
</evidence>
<reference evidence="15" key="1">
    <citation type="journal article" date="2019" name="Int. J. Syst. Evol. Microbiol.">
        <title>The Global Catalogue of Microorganisms (GCM) 10K type strain sequencing project: providing services to taxonomists for standard genome sequencing and annotation.</title>
        <authorList>
            <consortium name="The Broad Institute Genomics Platform"/>
            <consortium name="The Broad Institute Genome Sequencing Center for Infectious Disease"/>
            <person name="Wu L."/>
            <person name="Ma J."/>
        </authorList>
    </citation>
    <scope>NUCLEOTIDE SEQUENCE [LARGE SCALE GENOMIC DNA]</scope>
    <source>
        <strain evidence="15">CCUG 59778</strain>
    </source>
</reference>
<sequence>MQLTIKGVGEQVHVLSHLLAKNPVNLYERVQKDHLVRLFFSKFSENEVEVTVFVTPDPLVLVNGTDKAYDITHYINDREFVVSSIFTSLIRSALATGLNGKPKEEYAEWVSHPFDLTFSFGPVATDLEELTIRELFEPLGYTVLFETEEPDYTFSLKERSSALYISVRGNVTLQNGLQQLFILIPLLDNYKHYYIDEREIEKLERYGEGWLEHHPLREVIIRKTLRFKELYSHFGLTDVRRVEHIPLNELRYERIVEKVKSLSKRRKIVDFGSGEGKLSAKLAFVDGVEEVLAVEPSTSETVKAVKRFERLKEEKEGFIEPIPLWGSVFYFDERLQGKDVMILCEVIEHLDEERLPKVMELILNQYMPATLIITTPNNEFNEVYGMEEERRHEDHRFEWTREQFKDWCNKVKTDDYFVEFEGIGDIDRVKGTPTQMCTFTRKEETL</sequence>
<keyword evidence="15" id="KW-1185">Reference proteome</keyword>
<dbReference type="Pfam" id="PF12623">
    <property type="entry name" value="Hen1_L"/>
    <property type="match status" value="1"/>
</dbReference>
<feature type="domain" description="Hen1 N-terminal" evidence="13">
    <location>
        <begin position="1"/>
        <end position="231"/>
    </location>
</feature>
<evidence type="ECO:0000256" key="1">
    <source>
        <dbReference type="ARBA" id="ARBA00001946"/>
    </source>
</evidence>
<keyword evidence="6" id="KW-0949">S-adenosyl-L-methionine</keyword>
<dbReference type="InterPro" id="IPR038546">
    <property type="entry name" value="Hen1_N_sf"/>
</dbReference>
<evidence type="ECO:0000256" key="7">
    <source>
        <dbReference type="ARBA" id="ARBA00022723"/>
    </source>
</evidence>
<comment type="catalytic activity">
    <reaction evidence="12">
        <text>small RNA 3'-end nucleotide + S-adenosyl-L-methionine = small RNA 3'-end 2'-O-methylnucleotide + S-adenosyl-L-homocysteine + H(+)</text>
        <dbReference type="Rhea" id="RHEA:37887"/>
        <dbReference type="Rhea" id="RHEA-COMP:10415"/>
        <dbReference type="Rhea" id="RHEA-COMP:10416"/>
        <dbReference type="ChEBI" id="CHEBI:15378"/>
        <dbReference type="ChEBI" id="CHEBI:57856"/>
        <dbReference type="ChEBI" id="CHEBI:59789"/>
        <dbReference type="ChEBI" id="CHEBI:74896"/>
        <dbReference type="ChEBI" id="CHEBI:74898"/>
        <dbReference type="EC" id="2.1.1.386"/>
    </reaction>
</comment>
<keyword evidence="5" id="KW-0808">Transferase</keyword>
<dbReference type="EC" id="2.1.1.386" evidence="11"/>
<evidence type="ECO:0000256" key="9">
    <source>
        <dbReference type="ARBA" id="ARBA00022884"/>
    </source>
</evidence>
<evidence type="ECO:0000256" key="3">
    <source>
        <dbReference type="ARBA" id="ARBA00021330"/>
    </source>
</evidence>
<evidence type="ECO:0000259" key="13">
    <source>
        <dbReference type="Pfam" id="PF12623"/>
    </source>
</evidence>
<keyword evidence="7" id="KW-0479">Metal-binding</keyword>
<keyword evidence="9" id="KW-0694">RNA-binding</keyword>
<evidence type="ECO:0000256" key="12">
    <source>
        <dbReference type="ARBA" id="ARBA00048418"/>
    </source>
</evidence>
<organism evidence="14 15">
    <name type="scientific">Chungangia koreensis</name>
    <dbReference type="NCBI Taxonomy" id="752657"/>
    <lineage>
        <taxon>Bacteria</taxon>
        <taxon>Bacillati</taxon>
        <taxon>Bacillota</taxon>
        <taxon>Bacilli</taxon>
        <taxon>Lactobacillales</taxon>
        <taxon>Chungangia</taxon>
    </lineage>
</organism>
<dbReference type="PANTHER" id="PTHR21404:SF3">
    <property type="entry name" value="SMALL RNA 2'-O-METHYLTRANSFERASE"/>
    <property type="match status" value="1"/>
</dbReference>
<proteinExistence type="inferred from homology"/>
<evidence type="ECO:0000256" key="11">
    <source>
        <dbReference type="ARBA" id="ARBA00035025"/>
    </source>
</evidence>
<protein>
    <recommendedName>
        <fullName evidence="3">Small RNA 2'-O-methyltransferase</fullName>
        <ecNumber evidence="11">2.1.1.386</ecNumber>
    </recommendedName>
</protein>
<gene>
    <name evidence="14" type="ORF">ACFOZY_04930</name>
</gene>
<dbReference type="RefSeq" id="WP_378152903.1">
    <property type="nucleotide sequence ID" value="NZ_JBHSEC010000005.1"/>
</dbReference>
<dbReference type="InterPro" id="IPR026610">
    <property type="entry name" value="Hen1"/>
</dbReference>
<evidence type="ECO:0000256" key="5">
    <source>
        <dbReference type="ARBA" id="ARBA00022679"/>
    </source>
</evidence>
<evidence type="ECO:0000313" key="14">
    <source>
        <dbReference type="EMBL" id="MFC4409779.1"/>
    </source>
</evidence>
<evidence type="ECO:0000256" key="6">
    <source>
        <dbReference type="ARBA" id="ARBA00022691"/>
    </source>
</evidence>
<comment type="cofactor">
    <cofactor evidence="1">
        <name>Mg(2+)</name>
        <dbReference type="ChEBI" id="CHEBI:18420"/>
    </cofactor>
</comment>
<dbReference type="PANTHER" id="PTHR21404">
    <property type="entry name" value="HEN1"/>
    <property type="match status" value="1"/>
</dbReference>
<name>A0ABV8X418_9LACT</name>
<accession>A0ABV8X418</accession>
<keyword evidence="4" id="KW-0489">Methyltransferase</keyword>
<evidence type="ECO:0000313" key="15">
    <source>
        <dbReference type="Proteomes" id="UP001595817"/>
    </source>
</evidence>